<dbReference type="SUPFAM" id="SSF143430">
    <property type="entry name" value="TTP0101/SSO1404-like"/>
    <property type="match status" value="1"/>
</dbReference>
<evidence type="ECO:0000256" key="8">
    <source>
        <dbReference type="HAMAP-Rule" id="MF_01471"/>
    </source>
</evidence>
<dbReference type="OrthoDB" id="43236at2157"/>
<comment type="cofactor">
    <cofactor evidence="1 8">
        <name>Mg(2+)</name>
        <dbReference type="ChEBI" id="CHEBI:18420"/>
    </cofactor>
</comment>
<accession>A0A1G7SNF0</accession>
<evidence type="ECO:0000256" key="2">
    <source>
        <dbReference type="ARBA" id="ARBA00022722"/>
    </source>
</evidence>
<dbReference type="EC" id="3.1.-.-" evidence="8"/>
<dbReference type="GO" id="GO:0051607">
    <property type="term" value="P:defense response to virus"/>
    <property type="evidence" value="ECO:0007669"/>
    <property type="project" value="UniProtKB-UniRule"/>
</dbReference>
<comment type="similarity">
    <text evidence="8">Belongs to the CRISPR-associated endoribonuclease Cas2 protein family.</text>
</comment>
<dbReference type="GO" id="GO:0016787">
    <property type="term" value="F:hydrolase activity"/>
    <property type="evidence" value="ECO:0007669"/>
    <property type="project" value="UniProtKB-KW"/>
</dbReference>
<gene>
    <name evidence="8" type="primary">cas2</name>
    <name evidence="9" type="ORF">SAMN04488067_1233</name>
</gene>
<dbReference type="GO" id="GO:0004521">
    <property type="term" value="F:RNA endonuclease activity"/>
    <property type="evidence" value="ECO:0007669"/>
    <property type="project" value="InterPro"/>
</dbReference>
<keyword evidence="10" id="KW-1185">Reference proteome</keyword>
<reference evidence="9 10" key="1">
    <citation type="submission" date="2016-10" db="EMBL/GenBank/DDBJ databases">
        <authorList>
            <person name="Varghese N."/>
            <person name="Submissions S."/>
        </authorList>
    </citation>
    <scope>NUCLEOTIDE SEQUENCE [LARGE SCALE GENOMIC DNA]</scope>
    <source>
        <strain evidence="9 10">CGMCC 1.3527</strain>
    </source>
</reference>
<dbReference type="GO" id="GO:0046872">
    <property type="term" value="F:metal ion binding"/>
    <property type="evidence" value="ECO:0007669"/>
    <property type="project" value="UniProtKB-UniRule"/>
</dbReference>
<dbReference type="GO" id="GO:0043571">
    <property type="term" value="P:maintenance of CRISPR repeat elements"/>
    <property type="evidence" value="ECO:0007669"/>
    <property type="project" value="UniProtKB-UniRule"/>
</dbReference>
<protein>
    <recommendedName>
        <fullName evidence="8">CRISPR-associated endoribonuclease Cas2</fullName>
        <ecNumber evidence="8">3.1.-.-</ecNumber>
    </recommendedName>
</protein>
<keyword evidence="6 8" id="KW-0460">Magnesium</keyword>
<dbReference type="EMBL" id="FNBO01000023">
    <property type="protein sequence ID" value="SDG24627.1"/>
    <property type="molecule type" value="Genomic_DNA"/>
</dbReference>
<keyword evidence="7 8" id="KW-0051">Antiviral defense</keyword>
<keyword evidence="5 8" id="KW-0378">Hydrolase</keyword>
<dbReference type="NCBIfam" id="TIGR01573">
    <property type="entry name" value="cas2"/>
    <property type="match status" value="1"/>
</dbReference>
<dbReference type="PANTHER" id="PTHR34405">
    <property type="entry name" value="CRISPR-ASSOCIATED ENDORIBONUCLEASE CAS2"/>
    <property type="match status" value="1"/>
</dbReference>
<name>A0A1G7SNF0_9EURY</name>
<keyword evidence="3 8" id="KW-0479">Metal-binding</keyword>
<dbReference type="RefSeq" id="WP_149799985.1">
    <property type="nucleotide sequence ID" value="NZ_FNBO01000023.1"/>
</dbReference>
<proteinExistence type="inferred from homology"/>
<organism evidence="9 10">
    <name type="scientific">Halorubrum xinjiangense</name>
    <dbReference type="NCBI Taxonomy" id="261291"/>
    <lineage>
        <taxon>Archaea</taxon>
        <taxon>Methanobacteriati</taxon>
        <taxon>Methanobacteriota</taxon>
        <taxon>Stenosarchaea group</taxon>
        <taxon>Halobacteria</taxon>
        <taxon>Halobacteriales</taxon>
        <taxon>Haloferacaceae</taxon>
        <taxon>Halorubrum</taxon>
    </lineage>
</organism>
<keyword evidence="4 8" id="KW-0255">Endonuclease</keyword>
<evidence type="ECO:0000313" key="9">
    <source>
        <dbReference type="EMBL" id="SDG24627.1"/>
    </source>
</evidence>
<dbReference type="Gene3D" id="3.30.70.240">
    <property type="match status" value="1"/>
</dbReference>
<evidence type="ECO:0000256" key="7">
    <source>
        <dbReference type="ARBA" id="ARBA00023118"/>
    </source>
</evidence>
<evidence type="ECO:0000256" key="6">
    <source>
        <dbReference type="ARBA" id="ARBA00022842"/>
    </source>
</evidence>
<comment type="function">
    <text evidence="8">CRISPR (clustered regularly interspaced short palindromic repeat), is an adaptive immune system that provides protection against mobile genetic elements (viruses, transposable elements and conjugative plasmids). CRISPR clusters contain sequences complementary to antecedent mobile elements and target invading nucleic acids. CRISPR clusters are transcribed and processed into CRISPR RNA (crRNA). Functions as a ssRNA-specific endoribonuclease. Involved in the integration of spacer DNA into the CRISPR cassette.</text>
</comment>
<dbReference type="InterPro" id="IPR019199">
    <property type="entry name" value="Virulence_VapD/CRISPR_Cas2"/>
</dbReference>
<dbReference type="CDD" id="cd09725">
    <property type="entry name" value="Cas2_I_II_III"/>
    <property type="match status" value="1"/>
</dbReference>
<dbReference type="Proteomes" id="UP000324020">
    <property type="component" value="Unassembled WGS sequence"/>
</dbReference>
<dbReference type="HAMAP" id="MF_01471">
    <property type="entry name" value="Cas2"/>
    <property type="match status" value="1"/>
</dbReference>
<comment type="subunit">
    <text evidence="8">Homodimer, forms a heterotetramer with a Cas1 homodimer.</text>
</comment>
<evidence type="ECO:0000256" key="1">
    <source>
        <dbReference type="ARBA" id="ARBA00001946"/>
    </source>
</evidence>
<dbReference type="AlphaFoldDB" id="A0A1G7SNF0"/>
<dbReference type="InterPro" id="IPR021127">
    <property type="entry name" value="CRISPR_associated_Cas2"/>
</dbReference>
<evidence type="ECO:0000256" key="3">
    <source>
        <dbReference type="ARBA" id="ARBA00022723"/>
    </source>
</evidence>
<keyword evidence="2 8" id="KW-0540">Nuclease</keyword>
<evidence type="ECO:0000256" key="4">
    <source>
        <dbReference type="ARBA" id="ARBA00022759"/>
    </source>
</evidence>
<evidence type="ECO:0000313" key="10">
    <source>
        <dbReference type="Proteomes" id="UP000324020"/>
    </source>
</evidence>
<evidence type="ECO:0000256" key="5">
    <source>
        <dbReference type="ARBA" id="ARBA00022801"/>
    </source>
</evidence>
<sequence>MYVIVVYDVPADRTHVYRKLLRRRLEHLQYSVFYGELTEGQVTAMKNDIDEKLESDDSIVVFESSNPTAFELSTFGDADEPGSRFT</sequence>
<dbReference type="Pfam" id="PF09827">
    <property type="entry name" value="CRISPR_Cas2"/>
    <property type="match status" value="1"/>
</dbReference>
<feature type="binding site" evidence="8">
    <location>
        <position position="8"/>
    </location>
    <ligand>
        <name>Mg(2+)</name>
        <dbReference type="ChEBI" id="CHEBI:18420"/>
        <note>catalytic</note>
    </ligand>
</feature>